<protein>
    <submittedName>
        <fullName evidence="1">Uncharacterized protein</fullName>
    </submittedName>
</protein>
<proteinExistence type="predicted"/>
<gene>
    <name evidence="1" type="ORF">LCGC14_2525970</name>
</gene>
<accession>A0A0F9D6J2</accession>
<name>A0A0F9D6J2_9ZZZZ</name>
<sequence length="315" mass="33630">MAYRPFAILNMRVGKLTALDPWLSPQDAFETLRNCGLKRGVLEKRRGYSLFGQVLGISTTTLNPTLKTNPVMGVFNHLSGTTENLLIADKERICKFISSRPANKLITAFADSSGSPGVLTTVTSVAHTFEDDDIITITGTTSYNGTFKVQNETDDTYEIAVVFVADDATGSATQEAFEDLTKNKIRFKPTGSNNAQDTQPGAGVTINGVSSGATATLSANGAIADYGVFGSGTAFGTFVFDNGTVAGGPFTSGEQLNSTGTLDTGDIYGYALAANSDEAFTGDNTDFFWTENWDHDGVSETTYITNNQNPIQIYD</sequence>
<evidence type="ECO:0000313" key="1">
    <source>
        <dbReference type="EMBL" id="KKL13416.1"/>
    </source>
</evidence>
<feature type="non-terminal residue" evidence="1">
    <location>
        <position position="315"/>
    </location>
</feature>
<comment type="caution">
    <text evidence="1">The sequence shown here is derived from an EMBL/GenBank/DDBJ whole genome shotgun (WGS) entry which is preliminary data.</text>
</comment>
<reference evidence="1" key="1">
    <citation type="journal article" date="2015" name="Nature">
        <title>Complex archaea that bridge the gap between prokaryotes and eukaryotes.</title>
        <authorList>
            <person name="Spang A."/>
            <person name="Saw J.H."/>
            <person name="Jorgensen S.L."/>
            <person name="Zaremba-Niedzwiedzka K."/>
            <person name="Martijn J."/>
            <person name="Lind A.E."/>
            <person name="van Eijk R."/>
            <person name="Schleper C."/>
            <person name="Guy L."/>
            <person name="Ettema T.J."/>
        </authorList>
    </citation>
    <scope>NUCLEOTIDE SEQUENCE</scope>
</reference>
<organism evidence="1">
    <name type="scientific">marine sediment metagenome</name>
    <dbReference type="NCBI Taxonomy" id="412755"/>
    <lineage>
        <taxon>unclassified sequences</taxon>
        <taxon>metagenomes</taxon>
        <taxon>ecological metagenomes</taxon>
    </lineage>
</organism>
<dbReference type="EMBL" id="LAZR01040863">
    <property type="protein sequence ID" value="KKL13416.1"/>
    <property type="molecule type" value="Genomic_DNA"/>
</dbReference>
<dbReference type="AlphaFoldDB" id="A0A0F9D6J2"/>